<proteinExistence type="predicted"/>
<gene>
    <name evidence="1" type="ORF">CHC_T00005028001</name>
</gene>
<dbReference type="AlphaFoldDB" id="R7QDM1"/>
<dbReference type="Proteomes" id="UP000012073">
    <property type="component" value="Unassembled WGS sequence"/>
</dbReference>
<protein>
    <submittedName>
        <fullName evidence="1">Uncharacterized protein</fullName>
    </submittedName>
</protein>
<sequence length="201" mass="22585">MCQAKSPLEYVTPSRLRDLPCIEHCPSTSLECERRRALAVHPLRANQIPVSCLLPSFNAFLYGISSANESLRGEHPARWQSLGTPPSPHVKLPCGKKRVGLLPVEHVPKTMQPTREPQHEPNVSRTYLHASNEKAAHHACNLSLQTRHDTLASMWHVTRPAHLLSSRRARFHVNSSAPCHVQYTCSQFRAVVSPYHFIATI</sequence>
<organism evidence="1 2">
    <name type="scientific">Chondrus crispus</name>
    <name type="common">Carrageen Irish moss</name>
    <name type="synonym">Polymorpha crispa</name>
    <dbReference type="NCBI Taxonomy" id="2769"/>
    <lineage>
        <taxon>Eukaryota</taxon>
        <taxon>Rhodophyta</taxon>
        <taxon>Florideophyceae</taxon>
        <taxon>Rhodymeniophycidae</taxon>
        <taxon>Gigartinales</taxon>
        <taxon>Gigartinaceae</taxon>
        <taxon>Chondrus</taxon>
    </lineage>
</organism>
<accession>R7QDM1</accession>
<dbReference type="GeneID" id="17324147"/>
<keyword evidence="2" id="KW-1185">Reference proteome</keyword>
<evidence type="ECO:0000313" key="1">
    <source>
        <dbReference type="EMBL" id="CDF36612.1"/>
    </source>
</evidence>
<reference evidence="2" key="1">
    <citation type="journal article" date="2013" name="Proc. Natl. Acad. Sci. U.S.A.">
        <title>Genome structure and metabolic features in the red seaweed Chondrus crispus shed light on evolution of the Archaeplastida.</title>
        <authorList>
            <person name="Collen J."/>
            <person name="Porcel B."/>
            <person name="Carre W."/>
            <person name="Ball S.G."/>
            <person name="Chaparro C."/>
            <person name="Tonon T."/>
            <person name="Barbeyron T."/>
            <person name="Michel G."/>
            <person name="Noel B."/>
            <person name="Valentin K."/>
            <person name="Elias M."/>
            <person name="Artiguenave F."/>
            <person name="Arun A."/>
            <person name="Aury J.M."/>
            <person name="Barbosa-Neto J.F."/>
            <person name="Bothwell J.H."/>
            <person name="Bouget F.Y."/>
            <person name="Brillet L."/>
            <person name="Cabello-Hurtado F."/>
            <person name="Capella-Gutierrez S."/>
            <person name="Charrier B."/>
            <person name="Cladiere L."/>
            <person name="Cock J.M."/>
            <person name="Coelho S.M."/>
            <person name="Colleoni C."/>
            <person name="Czjzek M."/>
            <person name="Da Silva C."/>
            <person name="Delage L."/>
            <person name="Denoeud F."/>
            <person name="Deschamps P."/>
            <person name="Dittami S.M."/>
            <person name="Gabaldon T."/>
            <person name="Gachon C.M."/>
            <person name="Groisillier A."/>
            <person name="Herve C."/>
            <person name="Jabbari K."/>
            <person name="Katinka M."/>
            <person name="Kloareg B."/>
            <person name="Kowalczyk N."/>
            <person name="Labadie K."/>
            <person name="Leblanc C."/>
            <person name="Lopez P.J."/>
            <person name="McLachlan D.H."/>
            <person name="Meslet-Cladiere L."/>
            <person name="Moustafa A."/>
            <person name="Nehr Z."/>
            <person name="Nyvall Collen P."/>
            <person name="Panaud O."/>
            <person name="Partensky F."/>
            <person name="Poulain J."/>
            <person name="Rensing S.A."/>
            <person name="Rousvoal S."/>
            <person name="Samson G."/>
            <person name="Symeonidi A."/>
            <person name="Weissenbach J."/>
            <person name="Zambounis A."/>
            <person name="Wincker P."/>
            <person name="Boyen C."/>
        </authorList>
    </citation>
    <scope>NUCLEOTIDE SEQUENCE [LARGE SCALE GENOMIC DNA]</scope>
    <source>
        <strain evidence="2">cv. Stackhouse</strain>
    </source>
</reference>
<dbReference type="RefSeq" id="XP_005716431.1">
    <property type="nucleotide sequence ID" value="XM_005716374.1"/>
</dbReference>
<dbReference type="KEGG" id="ccp:CHC_T00005028001"/>
<dbReference type="Gramene" id="CDF36612">
    <property type="protein sequence ID" value="CDF36612"/>
    <property type="gene ID" value="CHC_T00005028001"/>
</dbReference>
<name>R7QDM1_CHOCR</name>
<evidence type="ECO:0000313" key="2">
    <source>
        <dbReference type="Proteomes" id="UP000012073"/>
    </source>
</evidence>
<dbReference type="EMBL" id="HG001792">
    <property type="protein sequence ID" value="CDF36612.1"/>
    <property type="molecule type" value="Genomic_DNA"/>
</dbReference>